<dbReference type="AlphaFoldDB" id="A0A0K3CGM5"/>
<evidence type="ECO:0000313" key="3">
    <source>
        <dbReference type="EMBL" id="PRQ72404.1"/>
    </source>
</evidence>
<gene>
    <name evidence="2" type="primary">FGENESH: predicted gene_9.41</name>
    <name evidence="3" type="ORF">AAT19DRAFT_16328</name>
    <name evidence="2" type="ORF">BN2166_0046950</name>
</gene>
<evidence type="ECO:0000313" key="2">
    <source>
        <dbReference type="EMBL" id="CTR08834.1"/>
    </source>
</evidence>
<dbReference type="Proteomes" id="UP000199069">
    <property type="component" value="Unassembled WGS sequence"/>
</dbReference>
<feature type="region of interest" description="Disordered" evidence="1">
    <location>
        <begin position="1"/>
        <end position="22"/>
    </location>
</feature>
<organism evidence="2 4">
    <name type="scientific">Rhodotorula toruloides</name>
    <name type="common">Yeast</name>
    <name type="synonym">Rhodosporidium toruloides</name>
    <dbReference type="NCBI Taxonomy" id="5286"/>
    <lineage>
        <taxon>Eukaryota</taxon>
        <taxon>Fungi</taxon>
        <taxon>Dikarya</taxon>
        <taxon>Basidiomycota</taxon>
        <taxon>Pucciniomycotina</taxon>
        <taxon>Microbotryomycetes</taxon>
        <taxon>Sporidiobolales</taxon>
        <taxon>Sporidiobolaceae</taxon>
        <taxon>Rhodotorula</taxon>
    </lineage>
</organism>
<sequence length="326" mass="36599">MLADSPEATTVLYTTTGPPPGLPVPSHVPTIAAMTPLPDSPKLAPTDETPAQTETKRIGACLVCGEETTKLCSKCLGAAFDLFFCSPEHQKLICRDHHRVCGRPLVPDSRPWLSKQEALEAVAHMDVPRRFNDGRVASMLDYLRHAGFPPPMMVQHIYRLTEGHEHPYDPYTSHAALVDVRMLEIRRKCPAGDLNEVLGTIDTFQLTSELLNQLWPCTPTNKVWHSGMNHRLVIFVSYLRQFRAGNRSISFEACQNAYKQIEAYLASPAAKMLNAERDVFLEGLHAYIDPDTLVIRLSLCDWTPDGCMTNEFKERIGRYRRAAEAK</sequence>
<dbReference type="OrthoDB" id="2520215at2759"/>
<reference evidence="2 4" key="1">
    <citation type="submission" date="2015-07" db="EMBL/GenBank/DDBJ databases">
        <authorList>
            <person name="Cajimat M.N.B."/>
            <person name="Milazzo M.L."/>
            <person name="Fulhorst C.F."/>
        </authorList>
    </citation>
    <scope>NUCLEOTIDE SEQUENCE [LARGE SCALE GENOMIC DNA]</scope>
    <source>
        <strain evidence="2">Single colony</strain>
    </source>
</reference>
<dbReference type="EMBL" id="LCTV02000009">
    <property type="protein sequence ID" value="PRQ72404.1"/>
    <property type="molecule type" value="Genomic_DNA"/>
</dbReference>
<reference evidence="3 5" key="2">
    <citation type="journal article" date="2018" name="Elife">
        <title>Functional genomics of lipid metabolism in the oleaginous yeast Rhodosporidium toruloides.</title>
        <authorList>
            <person name="Coradetti S.T."/>
            <person name="Pinel D."/>
            <person name="Geiselman G."/>
            <person name="Ito M."/>
            <person name="Mondo S."/>
            <person name="Reilly M.C."/>
            <person name="Cheng Y.F."/>
            <person name="Bauer S."/>
            <person name="Grigoriev I."/>
            <person name="Gladden J.M."/>
            <person name="Simmons B.A."/>
            <person name="Brem R."/>
            <person name="Arkin A.P."/>
            <person name="Skerker J.M."/>
        </authorList>
    </citation>
    <scope>NUCLEOTIDE SEQUENCE [LARGE SCALE GENOMIC DNA]</scope>
    <source>
        <strain evidence="3 5">NBRC 0880</strain>
    </source>
</reference>
<keyword evidence="4" id="KW-1185">Reference proteome</keyword>
<proteinExistence type="predicted"/>
<dbReference type="Proteomes" id="UP000239560">
    <property type="component" value="Unassembled WGS sequence"/>
</dbReference>
<dbReference type="Gene3D" id="6.10.140.2220">
    <property type="match status" value="1"/>
</dbReference>
<evidence type="ECO:0000256" key="1">
    <source>
        <dbReference type="SAM" id="MobiDB-lite"/>
    </source>
</evidence>
<accession>A0A0K3CGM5</accession>
<evidence type="ECO:0000313" key="5">
    <source>
        <dbReference type="Proteomes" id="UP000239560"/>
    </source>
</evidence>
<evidence type="ECO:0000313" key="4">
    <source>
        <dbReference type="Proteomes" id="UP000199069"/>
    </source>
</evidence>
<protein>
    <submittedName>
        <fullName evidence="2 3">Salivary gland secretion 1</fullName>
    </submittedName>
</protein>
<dbReference type="SUPFAM" id="SSF144232">
    <property type="entry name" value="HIT/MYND zinc finger-like"/>
    <property type="match status" value="1"/>
</dbReference>
<dbReference type="EMBL" id="CWKI01000009">
    <property type="protein sequence ID" value="CTR08834.1"/>
    <property type="molecule type" value="Genomic_DNA"/>
</dbReference>
<name>A0A0K3CGM5_RHOTO</name>